<accession>A0A6M1SWX4</accession>
<feature type="transmembrane region" description="Helical" evidence="7">
    <location>
        <begin position="28"/>
        <end position="52"/>
    </location>
</feature>
<comment type="catalytic activity">
    <reaction evidence="1">
        <text>ATP + protein L-histidine = ADP + protein N-phospho-L-histidine.</text>
        <dbReference type="EC" id="2.7.13.3"/>
    </reaction>
</comment>
<dbReference type="PROSITE" id="PS50110">
    <property type="entry name" value="RESPONSE_REGULATORY"/>
    <property type="match status" value="1"/>
</dbReference>
<dbReference type="Pfam" id="PF00072">
    <property type="entry name" value="Response_reg"/>
    <property type="match status" value="1"/>
</dbReference>
<dbReference type="InterPro" id="IPR003594">
    <property type="entry name" value="HATPase_dom"/>
</dbReference>
<organism evidence="10 11">
    <name type="scientific">Halalkalibaculum roseum</name>
    <dbReference type="NCBI Taxonomy" id="2709311"/>
    <lineage>
        <taxon>Bacteria</taxon>
        <taxon>Pseudomonadati</taxon>
        <taxon>Balneolota</taxon>
        <taxon>Balneolia</taxon>
        <taxon>Balneolales</taxon>
        <taxon>Balneolaceae</taxon>
        <taxon>Halalkalibaculum</taxon>
    </lineage>
</organism>
<dbReference type="SMART" id="SM00387">
    <property type="entry name" value="HATPase_c"/>
    <property type="match status" value="1"/>
</dbReference>
<dbReference type="InterPro" id="IPR011006">
    <property type="entry name" value="CheY-like_superfamily"/>
</dbReference>
<proteinExistence type="predicted"/>
<dbReference type="PANTHER" id="PTHR45339">
    <property type="entry name" value="HYBRID SIGNAL TRANSDUCTION HISTIDINE KINASE J"/>
    <property type="match status" value="1"/>
</dbReference>
<feature type="transmembrane region" description="Helical" evidence="7">
    <location>
        <begin position="163"/>
        <end position="180"/>
    </location>
</feature>
<dbReference type="PROSITE" id="PS50109">
    <property type="entry name" value="HIS_KIN"/>
    <property type="match status" value="1"/>
</dbReference>
<dbReference type="Proteomes" id="UP000473278">
    <property type="component" value="Unassembled WGS sequence"/>
</dbReference>
<dbReference type="SUPFAM" id="SSF52172">
    <property type="entry name" value="CheY-like"/>
    <property type="match status" value="1"/>
</dbReference>
<dbReference type="SMART" id="SM00448">
    <property type="entry name" value="REC"/>
    <property type="match status" value="1"/>
</dbReference>
<dbReference type="EC" id="2.7.13.3" evidence="2"/>
<keyword evidence="7" id="KW-0812">Transmembrane</keyword>
<dbReference type="Gene3D" id="1.10.287.130">
    <property type="match status" value="1"/>
</dbReference>
<dbReference type="Pfam" id="PF02518">
    <property type="entry name" value="HATPase_c"/>
    <property type="match status" value="1"/>
</dbReference>
<dbReference type="InterPro" id="IPR004358">
    <property type="entry name" value="Sig_transdc_His_kin-like_C"/>
</dbReference>
<keyword evidence="7" id="KW-1133">Transmembrane helix</keyword>
<dbReference type="CDD" id="cd17546">
    <property type="entry name" value="REC_hyHK_CKI1_RcsC-like"/>
    <property type="match status" value="1"/>
</dbReference>
<evidence type="ECO:0000256" key="5">
    <source>
        <dbReference type="PROSITE-ProRule" id="PRU00169"/>
    </source>
</evidence>
<feature type="transmembrane region" description="Helical" evidence="7">
    <location>
        <begin position="131"/>
        <end position="151"/>
    </location>
</feature>
<dbReference type="EMBL" id="JAALLT010000004">
    <property type="protein sequence ID" value="NGP77560.1"/>
    <property type="molecule type" value="Genomic_DNA"/>
</dbReference>
<reference evidence="10 11" key="1">
    <citation type="submission" date="2020-02" db="EMBL/GenBank/DDBJ databases">
        <title>Balneolaceae bacterium YR4-1, complete genome.</title>
        <authorList>
            <person name="Li Y."/>
            <person name="Wu S."/>
        </authorList>
    </citation>
    <scope>NUCLEOTIDE SEQUENCE [LARGE SCALE GENOMIC DNA]</scope>
    <source>
        <strain evidence="10 11">YR4-1</strain>
    </source>
</reference>
<feature type="transmembrane region" description="Helical" evidence="7">
    <location>
        <begin position="58"/>
        <end position="76"/>
    </location>
</feature>
<dbReference type="PRINTS" id="PR00344">
    <property type="entry name" value="BCTRLSENSOR"/>
</dbReference>
<evidence type="ECO:0000256" key="6">
    <source>
        <dbReference type="SAM" id="Coils"/>
    </source>
</evidence>
<gene>
    <name evidence="10" type="ORF">G3570_13005</name>
</gene>
<sequence>MPTLSNIKEIALGKDLAKDNVAKIKKSGLITLNTVSFSLVGFSLLFLVAFYINSSVSLSWFFLSEAVAFSLIPILARKGYENTSKFLLIAYVVIGIIILSSVFGKDMLIQTFLVPACGLSILLFEKEQVRLRNIGIMMCVIAYFVLDYIIFDKIYISTQGSNLIKWSILGSAFITTWMVFNKFSESKDLAEERTEELLQQTQELNDELIQKKSELEDNVKKLEEAKKKVEEGSKAKTEFLSTMSHEIRTPMNAIIGMTNLLAKDNPREDQLEQLEILDFSAKTLLSLINDVLDFSKIESGKIEFEDLDFDLPYLLKGIIESFRFNTQKKGIELKLEIEDDVPDVLLGDSNRLTQILNNLVSNAVKFTDEGEVKIGVNKTGQEDNDVSLQFYVADTGVGISKDKQEKIFESFTQERTDTSRIFGGTGLGLTISKKLVDLQGGSIRVESTKGEGSTFYVDLTYELGDESQVDKLQSDKRITSKSLEGIKVLLVEDNLINQKVMTRFLEKWNMKITVANNGNEALNKVADEHFHIILMDLQMPMMDGYQSSQAIRTIDDQRKRNIPIIALTAAALKEVKEKVYASGMNDFITKPFNPVELQEKLEYHILDKQSKANTTNT</sequence>
<evidence type="ECO:0000259" key="8">
    <source>
        <dbReference type="PROSITE" id="PS50109"/>
    </source>
</evidence>
<dbReference type="PANTHER" id="PTHR45339:SF1">
    <property type="entry name" value="HYBRID SIGNAL TRANSDUCTION HISTIDINE KINASE J"/>
    <property type="match status" value="1"/>
</dbReference>
<dbReference type="RefSeq" id="WP_165143074.1">
    <property type="nucleotide sequence ID" value="NZ_JAALLT010000004.1"/>
</dbReference>
<keyword evidence="3 5" id="KW-0597">Phosphoprotein</keyword>
<dbReference type="GO" id="GO:0000155">
    <property type="term" value="F:phosphorelay sensor kinase activity"/>
    <property type="evidence" value="ECO:0007669"/>
    <property type="project" value="InterPro"/>
</dbReference>
<evidence type="ECO:0000313" key="10">
    <source>
        <dbReference type="EMBL" id="NGP77560.1"/>
    </source>
</evidence>
<evidence type="ECO:0000256" key="1">
    <source>
        <dbReference type="ARBA" id="ARBA00000085"/>
    </source>
</evidence>
<evidence type="ECO:0000256" key="3">
    <source>
        <dbReference type="ARBA" id="ARBA00022553"/>
    </source>
</evidence>
<name>A0A6M1SWX4_9BACT</name>
<dbReference type="CDD" id="cd00082">
    <property type="entry name" value="HisKA"/>
    <property type="match status" value="1"/>
</dbReference>
<dbReference type="Pfam" id="PF00512">
    <property type="entry name" value="HisKA"/>
    <property type="match status" value="1"/>
</dbReference>
<keyword evidence="7" id="KW-0472">Membrane</keyword>
<protein>
    <recommendedName>
        <fullName evidence="2">histidine kinase</fullName>
        <ecNumber evidence="2">2.7.13.3</ecNumber>
    </recommendedName>
</protein>
<dbReference type="SMART" id="SM00388">
    <property type="entry name" value="HisKA"/>
    <property type="match status" value="1"/>
</dbReference>
<comment type="caution">
    <text evidence="10">The sequence shown here is derived from an EMBL/GenBank/DDBJ whole genome shotgun (WGS) entry which is preliminary data.</text>
</comment>
<dbReference type="Gene3D" id="3.40.50.2300">
    <property type="match status" value="1"/>
</dbReference>
<dbReference type="Gene3D" id="3.30.565.10">
    <property type="entry name" value="Histidine kinase-like ATPase, C-terminal domain"/>
    <property type="match status" value="1"/>
</dbReference>
<keyword evidence="6" id="KW-0175">Coiled coil</keyword>
<dbReference type="InterPro" id="IPR036890">
    <property type="entry name" value="HATPase_C_sf"/>
</dbReference>
<dbReference type="SUPFAM" id="SSF55874">
    <property type="entry name" value="ATPase domain of HSP90 chaperone/DNA topoisomerase II/histidine kinase"/>
    <property type="match status" value="1"/>
</dbReference>
<feature type="domain" description="Histidine kinase" evidence="8">
    <location>
        <begin position="242"/>
        <end position="463"/>
    </location>
</feature>
<evidence type="ECO:0000313" key="11">
    <source>
        <dbReference type="Proteomes" id="UP000473278"/>
    </source>
</evidence>
<feature type="domain" description="Response regulatory" evidence="9">
    <location>
        <begin position="487"/>
        <end position="605"/>
    </location>
</feature>
<dbReference type="InterPro" id="IPR001789">
    <property type="entry name" value="Sig_transdc_resp-reg_receiver"/>
</dbReference>
<dbReference type="AlphaFoldDB" id="A0A6M1SWX4"/>
<dbReference type="InterPro" id="IPR003661">
    <property type="entry name" value="HisK_dim/P_dom"/>
</dbReference>
<dbReference type="SUPFAM" id="SSF47384">
    <property type="entry name" value="Homodimeric domain of signal transducing histidine kinase"/>
    <property type="match status" value="1"/>
</dbReference>
<keyword evidence="11" id="KW-1185">Reference proteome</keyword>
<evidence type="ECO:0000256" key="2">
    <source>
        <dbReference type="ARBA" id="ARBA00012438"/>
    </source>
</evidence>
<dbReference type="CDD" id="cd16922">
    <property type="entry name" value="HATPase_EvgS-ArcB-TorS-like"/>
    <property type="match status" value="1"/>
</dbReference>
<keyword evidence="4" id="KW-0902">Two-component regulatory system</keyword>
<evidence type="ECO:0000256" key="4">
    <source>
        <dbReference type="ARBA" id="ARBA00023012"/>
    </source>
</evidence>
<evidence type="ECO:0000259" key="9">
    <source>
        <dbReference type="PROSITE" id="PS50110"/>
    </source>
</evidence>
<feature type="coiled-coil region" evidence="6">
    <location>
        <begin position="187"/>
        <end position="235"/>
    </location>
</feature>
<dbReference type="FunFam" id="3.30.565.10:FF:000010">
    <property type="entry name" value="Sensor histidine kinase RcsC"/>
    <property type="match status" value="1"/>
</dbReference>
<feature type="modified residue" description="4-aspartylphosphate" evidence="5">
    <location>
        <position position="536"/>
    </location>
</feature>
<evidence type="ECO:0000256" key="7">
    <source>
        <dbReference type="SAM" id="Phobius"/>
    </source>
</evidence>
<feature type="transmembrane region" description="Helical" evidence="7">
    <location>
        <begin position="83"/>
        <end position="101"/>
    </location>
</feature>
<dbReference type="InterPro" id="IPR005467">
    <property type="entry name" value="His_kinase_dom"/>
</dbReference>
<dbReference type="InterPro" id="IPR036097">
    <property type="entry name" value="HisK_dim/P_sf"/>
</dbReference>